<sequence>MQMRRTQASVTALAEPVAHTLRSYVGRSELGGTRLVRRDAESTSGGGSMARIDGICCTPPGPTHPTAGAKRLCPRRALPIPPIKSMFLNDTEQRIRDGE</sequence>
<reference evidence="2 3" key="1">
    <citation type="journal article" date="2014" name="Agronomy (Basel)">
        <title>A Draft Genome Sequence for Ensete ventricosum, the Drought-Tolerant Tree Against Hunger.</title>
        <authorList>
            <person name="Harrison J."/>
            <person name="Moore K.A."/>
            <person name="Paszkiewicz K."/>
            <person name="Jones T."/>
            <person name="Grant M."/>
            <person name="Ambacheew D."/>
            <person name="Muzemil S."/>
            <person name="Studholme D.J."/>
        </authorList>
    </citation>
    <scope>NUCLEOTIDE SEQUENCE [LARGE SCALE GENOMIC DNA]</scope>
</reference>
<name>A0A426XVL9_ENSVE</name>
<feature type="region of interest" description="Disordered" evidence="1">
    <location>
        <begin position="23"/>
        <end position="54"/>
    </location>
</feature>
<evidence type="ECO:0000313" key="3">
    <source>
        <dbReference type="Proteomes" id="UP000287651"/>
    </source>
</evidence>
<dbReference type="EMBL" id="AMZH03017047">
    <property type="protein sequence ID" value="RRT43578.1"/>
    <property type="molecule type" value="Genomic_DNA"/>
</dbReference>
<evidence type="ECO:0000256" key="1">
    <source>
        <dbReference type="SAM" id="MobiDB-lite"/>
    </source>
</evidence>
<protein>
    <submittedName>
        <fullName evidence="2">Uncharacterized protein</fullName>
    </submittedName>
</protein>
<comment type="caution">
    <text evidence="2">The sequence shown here is derived from an EMBL/GenBank/DDBJ whole genome shotgun (WGS) entry which is preliminary data.</text>
</comment>
<gene>
    <name evidence="2" type="ORF">B296_00031778</name>
</gene>
<organism evidence="2 3">
    <name type="scientific">Ensete ventricosum</name>
    <name type="common">Abyssinian banana</name>
    <name type="synonym">Musa ensete</name>
    <dbReference type="NCBI Taxonomy" id="4639"/>
    <lineage>
        <taxon>Eukaryota</taxon>
        <taxon>Viridiplantae</taxon>
        <taxon>Streptophyta</taxon>
        <taxon>Embryophyta</taxon>
        <taxon>Tracheophyta</taxon>
        <taxon>Spermatophyta</taxon>
        <taxon>Magnoliopsida</taxon>
        <taxon>Liliopsida</taxon>
        <taxon>Zingiberales</taxon>
        <taxon>Musaceae</taxon>
        <taxon>Ensete</taxon>
    </lineage>
</organism>
<evidence type="ECO:0000313" key="2">
    <source>
        <dbReference type="EMBL" id="RRT43578.1"/>
    </source>
</evidence>
<proteinExistence type="predicted"/>
<dbReference type="AlphaFoldDB" id="A0A426XVL9"/>
<accession>A0A426XVL9</accession>
<dbReference type="Proteomes" id="UP000287651">
    <property type="component" value="Unassembled WGS sequence"/>
</dbReference>